<dbReference type="Gene3D" id="3.40.50.1100">
    <property type="match status" value="2"/>
</dbReference>
<dbReference type="GO" id="GO:0006565">
    <property type="term" value="P:L-serine catabolic process"/>
    <property type="evidence" value="ECO:0007669"/>
    <property type="project" value="TreeGrafter"/>
</dbReference>
<dbReference type="InterPro" id="IPR036052">
    <property type="entry name" value="TrpB-like_PALP_sf"/>
</dbReference>
<evidence type="ECO:0000313" key="7">
    <source>
        <dbReference type="Proteomes" id="UP000639772"/>
    </source>
</evidence>
<dbReference type="CDD" id="cd01562">
    <property type="entry name" value="Thr-dehyd"/>
    <property type="match status" value="1"/>
</dbReference>
<evidence type="ECO:0000256" key="2">
    <source>
        <dbReference type="ARBA" id="ARBA00010869"/>
    </source>
</evidence>
<comment type="similarity">
    <text evidence="2">Belongs to the serine/threonine dehydratase family.</text>
</comment>
<evidence type="ECO:0000256" key="4">
    <source>
        <dbReference type="ARBA" id="ARBA00023239"/>
    </source>
</evidence>
<evidence type="ECO:0000256" key="1">
    <source>
        <dbReference type="ARBA" id="ARBA00001933"/>
    </source>
</evidence>
<evidence type="ECO:0000256" key="3">
    <source>
        <dbReference type="ARBA" id="ARBA00022898"/>
    </source>
</evidence>
<evidence type="ECO:0000313" key="6">
    <source>
        <dbReference type="EMBL" id="KAG0468925.1"/>
    </source>
</evidence>
<evidence type="ECO:0000259" key="5">
    <source>
        <dbReference type="Pfam" id="PF00291"/>
    </source>
</evidence>
<dbReference type="GO" id="GO:0006567">
    <property type="term" value="P:L-threonine catabolic process"/>
    <property type="evidence" value="ECO:0007669"/>
    <property type="project" value="TreeGrafter"/>
</dbReference>
<dbReference type="GO" id="GO:0003941">
    <property type="term" value="F:L-serine ammonia-lyase activity"/>
    <property type="evidence" value="ECO:0007669"/>
    <property type="project" value="UniProtKB-ARBA"/>
</dbReference>
<accession>A0A835UQG0</accession>
<feature type="domain" description="Tryptophan synthase beta chain-like PALP" evidence="5">
    <location>
        <begin position="126"/>
        <end position="329"/>
    </location>
</feature>
<dbReference type="EMBL" id="JADCNM010000009">
    <property type="protein sequence ID" value="KAG0468925.1"/>
    <property type="molecule type" value="Genomic_DNA"/>
</dbReference>
<dbReference type="PANTHER" id="PTHR48078:SF11">
    <property type="entry name" value="THREONINE DEHYDRATASE, MITOCHONDRIAL"/>
    <property type="match status" value="1"/>
</dbReference>
<dbReference type="GO" id="GO:0004794">
    <property type="term" value="F:threonine deaminase activity"/>
    <property type="evidence" value="ECO:0007669"/>
    <property type="project" value="TreeGrafter"/>
</dbReference>
<dbReference type="FunFam" id="3.40.50.1100:FF:000005">
    <property type="entry name" value="Threonine dehydratase catabolic"/>
    <property type="match status" value="1"/>
</dbReference>
<comment type="cofactor">
    <cofactor evidence="1">
        <name>pyridoxal 5'-phosphate</name>
        <dbReference type="ChEBI" id="CHEBI:597326"/>
    </cofactor>
</comment>
<keyword evidence="4" id="KW-0456">Lyase</keyword>
<dbReference type="PANTHER" id="PTHR48078">
    <property type="entry name" value="THREONINE DEHYDRATASE, MITOCHONDRIAL-RELATED"/>
    <property type="match status" value="1"/>
</dbReference>
<dbReference type="GO" id="GO:0009097">
    <property type="term" value="P:isoleucine biosynthetic process"/>
    <property type="evidence" value="ECO:0007669"/>
    <property type="project" value="TreeGrafter"/>
</dbReference>
<reference evidence="6 7" key="1">
    <citation type="journal article" date="2020" name="Nat. Food">
        <title>A phased Vanilla planifolia genome enables genetic improvement of flavour and production.</title>
        <authorList>
            <person name="Hasing T."/>
            <person name="Tang H."/>
            <person name="Brym M."/>
            <person name="Khazi F."/>
            <person name="Huang T."/>
            <person name="Chambers A.H."/>
        </authorList>
    </citation>
    <scope>NUCLEOTIDE SEQUENCE [LARGE SCALE GENOMIC DNA]</scope>
    <source>
        <tissue evidence="6">Leaf</tissue>
    </source>
</reference>
<gene>
    <name evidence="6" type="ORF">HPP92_018253</name>
</gene>
<name>A0A835UQG0_VANPL</name>
<sequence length="353" mass="38236">MDSVLLPRPSSAYLRPFPPRPAVGSLRQGTTGSFFRRRRAIPPLASVAVASPKIAEESASRTVSSSPTVPLKRVSPESLHYASGYLGGISDKTLVGTGYFGANVLPTKTDYLTDILSSRVYDVAIESPLQFAPKLSHRLGVDLSLKREDLQPMFSFKLRGAYNMMAKLPKELLERGVICSSAGNHAQGVALAARKLGCEAVIVMPVTTPEIKWKSVQDLGATVVLKGDSYDEAQLYAKQRAIREDRTFVPPFDHRDVISGQGTIGLEIIRQTTGPLHAIFVPVGGGGLIAGIAAYTKSVCPEVKVIGVEPFDANAMALSLHYGERVMLERVGVLQMVWLSKRSEKKLFVCAEV</sequence>
<dbReference type="InterPro" id="IPR001926">
    <property type="entry name" value="TrpB-like_PALP"/>
</dbReference>
<dbReference type="Proteomes" id="UP000639772">
    <property type="component" value="Chromosome 9"/>
</dbReference>
<dbReference type="SUPFAM" id="SSF53686">
    <property type="entry name" value="Tryptophan synthase beta subunit-like PLP-dependent enzymes"/>
    <property type="match status" value="1"/>
</dbReference>
<dbReference type="Pfam" id="PF00291">
    <property type="entry name" value="PALP"/>
    <property type="match status" value="1"/>
</dbReference>
<proteinExistence type="inferred from homology"/>
<dbReference type="AlphaFoldDB" id="A0A835UQG0"/>
<dbReference type="InterPro" id="IPR050147">
    <property type="entry name" value="Ser/Thr_Dehydratase"/>
</dbReference>
<organism evidence="6 7">
    <name type="scientific">Vanilla planifolia</name>
    <name type="common">Vanilla</name>
    <dbReference type="NCBI Taxonomy" id="51239"/>
    <lineage>
        <taxon>Eukaryota</taxon>
        <taxon>Viridiplantae</taxon>
        <taxon>Streptophyta</taxon>
        <taxon>Embryophyta</taxon>
        <taxon>Tracheophyta</taxon>
        <taxon>Spermatophyta</taxon>
        <taxon>Magnoliopsida</taxon>
        <taxon>Liliopsida</taxon>
        <taxon>Asparagales</taxon>
        <taxon>Orchidaceae</taxon>
        <taxon>Vanilloideae</taxon>
        <taxon>Vanilleae</taxon>
        <taxon>Vanilla</taxon>
    </lineage>
</organism>
<keyword evidence="3" id="KW-0663">Pyridoxal phosphate</keyword>
<protein>
    <recommendedName>
        <fullName evidence="5">Tryptophan synthase beta chain-like PALP domain-containing protein</fullName>
    </recommendedName>
</protein>
<dbReference type="OrthoDB" id="4418812at2759"/>
<comment type="caution">
    <text evidence="6">The sequence shown here is derived from an EMBL/GenBank/DDBJ whole genome shotgun (WGS) entry which is preliminary data.</text>
</comment>